<keyword evidence="8" id="KW-1185">Reference proteome</keyword>
<evidence type="ECO:0000256" key="4">
    <source>
        <dbReference type="ARBA" id="ARBA00022842"/>
    </source>
</evidence>
<keyword evidence="4" id="KW-0460">Magnesium</keyword>
<dbReference type="PANTHER" id="PTHR43046">
    <property type="entry name" value="GDP-MANNOSE MANNOSYL HYDROLASE"/>
    <property type="match status" value="1"/>
</dbReference>
<protein>
    <submittedName>
        <fullName evidence="7">NUDIX domain-containing protein</fullName>
    </submittedName>
</protein>
<dbReference type="EMBL" id="JBHLZP010000114">
    <property type="protein sequence ID" value="MFB9833956.1"/>
    <property type="molecule type" value="Genomic_DNA"/>
</dbReference>
<dbReference type="InterPro" id="IPR000086">
    <property type="entry name" value="NUDIX_hydrolase_dom"/>
</dbReference>
<evidence type="ECO:0000256" key="1">
    <source>
        <dbReference type="ARBA" id="ARBA00001946"/>
    </source>
</evidence>
<dbReference type="PROSITE" id="PS00893">
    <property type="entry name" value="NUDIX_BOX"/>
    <property type="match status" value="1"/>
</dbReference>
<evidence type="ECO:0000256" key="5">
    <source>
        <dbReference type="RuleBase" id="RU003476"/>
    </source>
</evidence>
<dbReference type="Pfam" id="PF00293">
    <property type="entry name" value="NUDIX"/>
    <property type="match status" value="1"/>
</dbReference>
<evidence type="ECO:0000259" key="6">
    <source>
        <dbReference type="PROSITE" id="PS51462"/>
    </source>
</evidence>
<comment type="caution">
    <text evidence="7">The sequence shown here is derived from an EMBL/GenBank/DDBJ whole genome shotgun (WGS) entry which is preliminary data.</text>
</comment>
<dbReference type="InterPro" id="IPR015797">
    <property type="entry name" value="NUDIX_hydrolase-like_dom_sf"/>
</dbReference>
<sequence length="164" mass="18331">MRLPPERYYASLPRHIAGAGAILHDPDGRILLVKPAYRSDTWEIPGGAMEDGEFPWETAHREVKEELGIELRPGGLLVVDWVPPQPDGRPALANYLFDGGTMTTEQAEQSLHLQPEELTAWRLAGRAEWDELLAEHMTRRVRACATALATGRTTYLQHGWPLTG</sequence>
<organism evidence="7 8">
    <name type="scientific">Actinoallomurus acaciae</name>
    <dbReference type="NCBI Taxonomy" id="502577"/>
    <lineage>
        <taxon>Bacteria</taxon>
        <taxon>Bacillati</taxon>
        <taxon>Actinomycetota</taxon>
        <taxon>Actinomycetes</taxon>
        <taxon>Streptosporangiales</taxon>
        <taxon>Thermomonosporaceae</taxon>
        <taxon>Actinoallomurus</taxon>
    </lineage>
</organism>
<comment type="cofactor">
    <cofactor evidence="1">
        <name>Mg(2+)</name>
        <dbReference type="ChEBI" id="CHEBI:18420"/>
    </cofactor>
</comment>
<dbReference type="CDD" id="cd18876">
    <property type="entry name" value="NUDIX_Hydrolase"/>
    <property type="match status" value="1"/>
</dbReference>
<dbReference type="SUPFAM" id="SSF55811">
    <property type="entry name" value="Nudix"/>
    <property type="match status" value="1"/>
</dbReference>
<dbReference type="Gene3D" id="3.90.79.10">
    <property type="entry name" value="Nucleoside Triphosphate Pyrophosphohydrolase"/>
    <property type="match status" value="1"/>
</dbReference>
<accession>A0ABV5YHE2</accession>
<reference evidence="7 8" key="1">
    <citation type="submission" date="2024-09" db="EMBL/GenBank/DDBJ databases">
        <authorList>
            <person name="Sun Q."/>
            <person name="Mori K."/>
        </authorList>
    </citation>
    <scope>NUCLEOTIDE SEQUENCE [LARGE SCALE GENOMIC DNA]</scope>
    <source>
        <strain evidence="7 8">TBRC 0563</strain>
    </source>
</reference>
<evidence type="ECO:0000256" key="2">
    <source>
        <dbReference type="ARBA" id="ARBA00005582"/>
    </source>
</evidence>
<dbReference type="RefSeq" id="WP_378202616.1">
    <property type="nucleotide sequence ID" value="NZ_JBHLZP010000114.1"/>
</dbReference>
<dbReference type="InterPro" id="IPR020476">
    <property type="entry name" value="Nudix_hydrolase"/>
</dbReference>
<dbReference type="PRINTS" id="PR00502">
    <property type="entry name" value="NUDIXFAMILY"/>
</dbReference>
<feature type="domain" description="Nudix hydrolase" evidence="6">
    <location>
        <begin position="13"/>
        <end position="148"/>
    </location>
</feature>
<proteinExistence type="inferred from homology"/>
<dbReference type="Proteomes" id="UP001589627">
    <property type="component" value="Unassembled WGS sequence"/>
</dbReference>
<dbReference type="PANTHER" id="PTHR43046:SF12">
    <property type="entry name" value="GDP-MANNOSE MANNOSYL HYDROLASE"/>
    <property type="match status" value="1"/>
</dbReference>
<evidence type="ECO:0000256" key="3">
    <source>
        <dbReference type="ARBA" id="ARBA00022801"/>
    </source>
</evidence>
<evidence type="ECO:0000313" key="8">
    <source>
        <dbReference type="Proteomes" id="UP001589627"/>
    </source>
</evidence>
<dbReference type="PROSITE" id="PS51462">
    <property type="entry name" value="NUDIX"/>
    <property type="match status" value="1"/>
</dbReference>
<name>A0ABV5YHE2_9ACTN</name>
<gene>
    <name evidence="7" type="ORF">ACFFNX_17365</name>
</gene>
<dbReference type="InterPro" id="IPR020084">
    <property type="entry name" value="NUDIX_hydrolase_CS"/>
</dbReference>
<evidence type="ECO:0000313" key="7">
    <source>
        <dbReference type="EMBL" id="MFB9833956.1"/>
    </source>
</evidence>
<comment type="similarity">
    <text evidence="2 5">Belongs to the Nudix hydrolase family.</text>
</comment>
<keyword evidence="3 5" id="KW-0378">Hydrolase</keyword>